<evidence type="ECO:0000313" key="2">
    <source>
        <dbReference type="Proteomes" id="UP000543556"/>
    </source>
</evidence>
<dbReference type="RefSeq" id="WP_176635228.1">
    <property type="nucleotide sequence ID" value="NZ_JAAMFM010000015.1"/>
</dbReference>
<reference evidence="1 2" key="1">
    <citation type="submission" date="2020-02" db="EMBL/GenBank/DDBJ databases">
        <title>Genome sequence of strain AETb3-4.</title>
        <authorList>
            <person name="Gao J."/>
            <person name="Zhang X."/>
        </authorList>
    </citation>
    <scope>NUCLEOTIDE SEQUENCE [LARGE SCALE GENOMIC DNA]</scope>
    <source>
        <strain evidence="1 2">AETb3-4</strain>
    </source>
</reference>
<dbReference type="Gene3D" id="3.40.960.10">
    <property type="entry name" value="VSR Endonuclease"/>
    <property type="match status" value="1"/>
</dbReference>
<protein>
    <recommendedName>
        <fullName evidence="3">Transcriptional regulator, AbiEi antitoxin, Type IV TA system</fullName>
    </recommendedName>
</protein>
<gene>
    <name evidence="1" type="ORF">G6034_11370</name>
</gene>
<evidence type="ECO:0008006" key="3">
    <source>
        <dbReference type="Google" id="ProtNLM"/>
    </source>
</evidence>
<dbReference type="InterPro" id="IPR011335">
    <property type="entry name" value="Restrct_endonuc-II-like"/>
</dbReference>
<accession>A0A7Y7II50</accession>
<comment type="caution">
    <text evidence="1">The sequence shown here is derived from an EMBL/GenBank/DDBJ whole genome shotgun (WGS) entry which is preliminary data.</text>
</comment>
<evidence type="ECO:0000313" key="1">
    <source>
        <dbReference type="EMBL" id="NVM95505.1"/>
    </source>
</evidence>
<dbReference type="EMBL" id="JAAMFM010000015">
    <property type="protein sequence ID" value="NVM95505.1"/>
    <property type="molecule type" value="Genomic_DNA"/>
</dbReference>
<proteinExistence type="predicted"/>
<dbReference type="SUPFAM" id="SSF52980">
    <property type="entry name" value="Restriction endonuclease-like"/>
    <property type="match status" value="1"/>
</dbReference>
<sequence length="322" mass="36067">MGQQEEKERFARAWPADTPVATTGQLAEAGLGDRAMASALKHGTVYRLRKGAYVQAGHWHTLKPWDQDKLRLLAHLVTVRGDPAYSHFSAARLHGLTIWHCGPQVHLTAASSVSGTSNPKDVVFHRGNVANGDIQPLRLRSGHVVQVTTLERTVVDCARAGGFAEAVVIGDHALRKGARSEVMWAMVNAMPGRRGVRKARRVLRVLDGRSESPGESRTRLIIADMDLPQPELQVELTVGGRVYRPDFLWEEQKLIVEFDGDYKYFAYKPTREAVLDERKRERRLMEDGWRFVRLEWRDLANPGDVKRRIQAAFDAAGLPLAA</sequence>
<organism evidence="1 2">
    <name type="scientific">Arthrobacter wenxiniae</name>
    <dbReference type="NCBI Taxonomy" id="2713570"/>
    <lineage>
        <taxon>Bacteria</taxon>
        <taxon>Bacillati</taxon>
        <taxon>Actinomycetota</taxon>
        <taxon>Actinomycetes</taxon>
        <taxon>Micrococcales</taxon>
        <taxon>Micrococcaceae</taxon>
        <taxon>Arthrobacter</taxon>
    </lineage>
</organism>
<dbReference type="Proteomes" id="UP000543556">
    <property type="component" value="Unassembled WGS sequence"/>
</dbReference>
<keyword evidence="2" id="KW-1185">Reference proteome</keyword>
<dbReference type="AlphaFoldDB" id="A0A7Y7II50"/>
<name>A0A7Y7II50_9MICC</name>